<dbReference type="EMBL" id="BSYJ01000001">
    <property type="protein sequence ID" value="GMG86057.1"/>
    <property type="molecule type" value="Genomic_DNA"/>
</dbReference>
<evidence type="ECO:0000256" key="3">
    <source>
        <dbReference type="ARBA" id="ARBA00022692"/>
    </source>
</evidence>
<keyword evidence="2" id="KW-1003">Cell membrane</keyword>
<proteinExistence type="predicted"/>
<dbReference type="Pfam" id="PF03899">
    <property type="entry name" value="ATP-synt_I"/>
    <property type="match status" value="1"/>
</dbReference>
<protein>
    <recommendedName>
        <fullName evidence="9">ATP synthase protein I</fullName>
    </recommendedName>
</protein>
<accession>A0ABQ6LVD7</accession>
<gene>
    <name evidence="7" type="ORF">MNKW57_03780</name>
</gene>
<feature type="transmembrane region" description="Helical" evidence="6">
    <location>
        <begin position="29"/>
        <end position="48"/>
    </location>
</feature>
<sequence length="113" mass="12162">MRIALVQLLLTLAAALALLAFDTVAARSVLLGGLLCAVPNAYFGFYAFRHSGARNTREVLKGFQRGEAGKFALTLAGFAAVFATVRPLNALLLFIAFGVCTLLQWLLAARFTR</sequence>
<feature type="transmembrane region" description="Helical" evidence="6">
    <location>
        <begin position="68"/>
        <end position="85"/>
    </location>
</feature>
<keyword evidence="3 6" id="KW-0812">Transmembrane</keyword>
<keyword evidence="8" id="KW-1185">Reference proteome</keyword>
<dbReference type="InterPro" id="IPR005598">
    <property type="entry name" value="ATP_synth_I"/>
</dbReference>
<feature type="transmembrane region" description="Helical" evidence="6">
    <location>
        <begin position="91"/>
        <end position="109"/>
    </location>
</feature>
<evidence type="ECO:0000256" key="4">
    <source>
        <dbReference type="ARBA" id="ARBA00022989"/>
    </source>
</evidence>
<comment type="caution">
    <text evidence="7">The sequence shown here is derived from an EMBL/GenBank/DDBJ whole genome shotgun (WGS) entry which is preliminary data.</text>
</comment>
<evidence type="ECO:0000313" key="8">
    <source>
        <dbReference type="Proteomes" id="UP001224392"/>
    </source>
</evidence>
<keyword evidence="4 6" id="KW-1133">Transmembrane helix</keyword>
<evidence type="ECO:0000256" key="5">
    <source>
        <dbReference type="ARBA" id="ARBA00023136"/>
    </source>
</evidence>
<evidence type="ECO:0000313" key="7">
    <source>
        <dbReference type="EMBL" id="GMG86057.1"/>
    </source>
</evidence>
<keyword evidence="5 6" id="KW-0472">Membrane</keyword>
<reference evidence="7 8" key="1">
    <citation type="submission" date="2023-04" db="EMBL/GenBank/DDBJ databases">
        <title>Marinobulbifer ophiurae gen. nov., sp. Nov., isolate from tissue of brittle star Ophioplocus japonicus.</title>
        <authorList>
            <person name="Kawano K."/>
            <person name="Sawayama S."/>
            <person name="Nakagawa S."/>
        </authorList>
    </citation>
    <scope>NUCLEOTIDE SEQUENCE [LARGE SCALE GENOMIC DNA]</scope>
    <source>
        <strain evidence="7 8">NKW57</strain>
    </source>
</reference>
<organism evidence="7 8">
    <name type="scientific">Biformimicrobium ophioploci</name>
    <dbReference type="NCBI Taxonomy" id="3036711"/>
    <lineage>
        <taxon>Bacteria</taxon>
        <taxon>Pseudomonadati</taxon>
        <taxon>Pseudomonadota</taxon>
        <taxon>Gammaproteobacteria</taxon>
        <taxon>Cellvibrionales</taxon>
        <taxon>Microbulbiferaceae</taxon>
        <taxon>Biformimicrobium</taxon>
    </lineage>
</organism>
<dbReference type="Proteomes" id="UP001224392">
    <property type="component" value="Unassembled WGS sequence"/>
</dbReference>
<name>A0ABQ6LVD7_9GAMM</name>
<evidence type="ECO:0008006" key="9">
    <source>
        <dbReference type="Google" id="ProtNLM"/>
    </source>
</evidence>
<comment type="subcellular location">
    <subcellularLocation>
        <location evidence="1">Cell membrane</location>
        <topology evidence="1">Multi-pass membrane protein</topology>
    </subcellularLocation>
</comment>
<evidence type="ECO:0000256" key="2">
    <source>
        <dbReference type="ARBA" id="ARBA00022475"/>
    </source>
</evidence>
<evidence type="ECO:0000256" key="1">
    <source>
        <dbReference type="ARBA" id="ARBA00004651"/>
    </source>
</evidence>
<evidence type="ECO:0000256" key="6">
    <source>
        <dbReference type="SAM" id="Phobius"/>
    </source>
</evidence>